<comment type="caution">
    <text evidence="1">The sequence shown here is derived from an EMBL/GenBank/DDBJ whole genome shotgun (WGS) entry which is preliminary data.</text>
</comment>
<accession>A0AAV6YTS8</accession>
<dbReference type="AlphaFoldDB" id="A0AAV6YTS8"/>
<dbReference type="EMBL" id="WNYA01030685">
    <property type="protein sequence ID" value="KAG8537396.1"/>
    <property type="molecule type" value="Genomic_DNA"/>
</dbReference>
<sequence>MGPQTSLRSRWHVSLCPRCLSGVRMSLTADPTKQICRRVLPLGSVCSTFFLSLCNFPTICHKRSSSRERARTARGGGVPLHLKGLYRIGKTWLLSIATAPLVVTG</sequence>
<dbReference type="Proteomes" id="UP000824782">
    <property type="component" value="Unassembled WGS sequence"/>
</dbReference>
<proteinExistence type="predicted"/>
<evidence type="ECO:0000313" key="1">
    <source>
        <dbReference type="EMBL" id="KAG8537396.1"/>
    </source>
</evidence>
<name>A0AAV6YTS8_ENGPU</name>
<reference evidence="1" key="1">
    <citation type="thesis" date="2020" institute="ProQuest LLC" country="789 East Eisenhower Parkway, Ann Arbor, MI, USA">
        <title>Comparative Genomics and Chromosome Evolution.</title>
        <authorList>
            <person name="Mudd A.B."/>
        </authorList>
    </citation>
    <scope>NUCLEOTIDE SEQUENCE</scope>
    <source>
        <strain evidence="1">237g6f4</strain>
        <tissue evidence="1">Blood</tissue>
    </source>
</reference>
<evidence type="ECO:0000313" key="2">
    <source>
        <dbReference type="Proteomes" id="UP000824782"/>
    </source>
</evidence>
<protein>
    <submittedName>
        <fullName evidence="1">Uncharacterized protein</fullName>
    </submittedName>
</protein>
<gene>
    <name evidence="1" type="ORF">GDO81_024592</name>
</gene>
<keyword evidence="2" id="KW-1185">Reference proteome</keyword>
<organism evidence="1 2">
    <name type="scientific">Engystomops pustulosus</name>
    <name type="common">Tungara frog</name>
    <name type="synonym">Physalaemus pustulosus</name>
    <dbReference type="NCBI Taxonomy" id="76066"/>
    <lineage>
        <taxon>Eukaryota</taxon>
        <taxon>Metazoa</taxon>
        <taxon>Chordata</taxon>
        <taxon>Craniata</taxon>
        <taxon>Vertebrata</taxon>
        <taxon>Euteleostomi</taxon>
        <taxon>Amphibia</taxon>
        <taxon>Batrachia</taxon>
        <taxon>Anura</taxon>
        <taxon>Neobatrachia</taxon>
        <taxon>Hyloidea</taxon>
        <taxon>Leptodactylidae</taxon>
        <taxon>Leiuperinae</taxon>
        <taxon>Engystomops</taxon>
    </lineage>
</organism>